<dbReference type="CDD" id="cd01647">
    <property type="entry name" value="RT_LTR"/>
    <property type="match status" value="1"/>
</dbReference>
<dbReference type="Gene3D" id="3.10.10.10">
    <property type="entry name" value="HIV Type 1 Reverse Transcriptase, subunit A, domain 1"/>
    <property type="match status" value="1"/>
</dbReference>
<dbReference type="HOGENOM" id="CLU_000384_19_4_1"/>
<accession>V2WM50</accession>
<dbReference type="KEGG" id="mrr:Moror_8458"/>
<dbReference type="Proteomes" id="UP000017559">
    <property type="component" value="Unassembled WGS sequence"/>
</dbReference>
<dbReference type="InterPro" id="IPR021109">
    <property type="entry name" value="Peptidase_aspartic_dom_sf"/>
</dbReference>
<reference evidence="3 4" key="1">
    <citation type="journal article" date="2014" name="BMC Genomics">
        <title>Genome and secretome analysis of the hemibiotrophic fungal pathogen, Moniliophthora roreri, which causes frosty pod rot disease of cacao: mechanisms of the biotrophic and necrotrophic phases.</title>
        <authorList>
            <person name="Meinhardt L.W."/>
            <person name="Costa G.G.L."/>
            <person name="Thomazella D.P.T."/>
            <person name="Teixeira P.J.P.L."/>
            <person name="Carazzolle M.F."/>
            <person name="Schuster S.C."/>
            <person name="Carlson J.E."/>
            <person name="Guiltinan M.J."/>
            <person name="Mieczkowski P."/>
            <person name="Farmer A."/>
            <person name="Ramaraj T."/>
            <person name="Crozier J."/>
            <person name="Davis R.E."/>
            <person name="Shao J."/>
            <person name="Melnick R.L."/>
            <person name="Pereira G.A.G."/>
            <person name="Bailey B.A."/>
        </authorList>
    </citation>
    <scope>NUCLEOTIDE SEQUENCE [LARGE SCALE GENOMIC DNA]</scope>
    <source>
        <strain evidence="3 4">MCA 2997</strain>
    </source>
</reference>
<dbReference type="PANTHER" id="PTHR15503">
    <property type="entry name" value="LDOC1 RELATED"/>
    <property type="match status" value="1"/>
</dbReference>
<evidence type="ECO:0000313" key="4">
    <source>
        <dbReference type="Proteomes" id="UP000017559"/>
    </source>
</evidence>
<sequence>MRASHRELLTPLHSPFPTSQPLTEIPKEDPGIRRTLTPSSILTGSRLIEFEEKSLPSTLRLPELDTLNTSANLPEELDPFQRLLQGLKNSPQSPKTQLETMAEDKKLSGSRPKKEELKVEEAVIGSAMPVQVVSAVKEVKAALPRAFTGTWKDAKKFLQEVLIYIALNPKAFPNDRSKKLFLLSYMTDGLGEFWKNDKTDLLLAFDPEAEKVTWLEFIDDFRTSFEPLDPALKAQLELKDLRMKDRADEYTYQFTYLAKQTGYNDAVQIVAFKRGLPRSLVLKIMTRLEGAPTTIKNWMNAAILFDESYKQALEYGKMWDEEHGGKKPQRNFRKKEDVAIKQIVDINQKEHRIKDCPDTPRKDERKQKEPKKLSKEDRFAKIRVLVNEQTEEEKNLLLDLMEQEAKMDQNSMHIPLQYKVGMKTIETKALLDSGAGGQFISTGLVKTLGKRWIQLPEKIKVFNVDGMANKTAWITHIVELEFRIAGKEFRENFMISDLKPDFVLRNCKLYPLSPAEQAEQDKFLEENLWKGYIRKSKSPMASPFFFVARKEKGALRPTQDYRELNKGTVKNTYLLPLISELLDKLKGATVFTKLDLRNGYNNVRIKDRDQ</sequence>
<evidence type="ECO:0000256" key="1">
    <source>
        <dbReference type="SAM" id="MobiDB-lite"/>
    </source>
</evidence>
<dbReference type="SUPFAM" id="SSF56672">
    <property type="entry name" value="DNA/RNA polymerases"/>
    <property type="match status" value="1"/>
</dbReference>
<dbReference type="PANTHER" id="PTHR15503:SF22">
    <property type="entry name" value="TRANSPOSON TY3-I GAG POLYPROTEIN"/>
    <property type="match status" value="1"/>
</dbReference>
<dbReference type="OrthoDB" id="8942758at2759"/>
<dbReference type="InterPro" id="IPR043502">
    <property type="entry name" value="DNA/RNA_pol_sf"/>
</dbReference>
<organism evidence="3 4">
    <name type="scientific">Moniliophthora roreri (strain MCA 2997)</name>
    <name type="common">Cocoa frosty pod rot fungus</name>
    <name type="synonym">Crinipellis roreri</name>
    <dbReference type="NCBI Taxonomy" id="1381753"/>
    <lineage>
        <taxon>Eukaryota</taxon>
        <taxon>Fungi</taxon>
        <taxon>Dikarya</taxon>
        <taxon>Basidiomycota</taxon>
        <taxon>Agaricomycotina</taxon>
        <taxon>Agaricomycetes</taxon>
        <taxon>Agaricomycetidae</taxon>
        <taxon>Agaricales</taxon>
        <taxon>Marasmiineae</taxon>
        <taxon>Marasmiaceae</taxon>
        <taxon>Moniliophthora</taxon>
    </lineage>
</organism>
<dbReference type="InterPro" id="IPR005162">
    <property type="entry name" value="Retrotrans_gag_dom"/>
</dbReference>
<proteinExistence type="predicted"/>
<dbReference type="CDD" id="cd00303">
    <property type="entry name" value="retropepsin_like"/>
    <property type="match status" value="1"/>
</dbReference>
<evidence type="ECO:0000313" key="3">
    <source>
        <dbReference type="EMBL" id="ESK81285.1"/>
    </source>
</evidence>
<feature type="compositionally biased region" description="Polar residues" evidence="1">
    <location>
        <begin position="87"/>
        <end position="99"/>
    </location>
</feature>
<feature type="compositionally biased region" description="Basic and acidic residues" evidence="1">
    <location>
        <begin position="102"/>
        <end position="112"/>
    </location>
</feature>
<feature type="domain" description="Retrotransposon gag" evidence="2">
    <location>
        <begin position="211"/>
        <end position="277"/>
    </location>
</feature>
<name>V2WM50_MONRO</name>
<dbReference type="Gene3D" id="2.40.70.10">
    <property type="entry name" value="Acid Proteases"/>
    <property type="match status" value="1"/>
</dbReference>
<protein>
    <recommendedName>
        <fullName evidence="2">Retrotransposon gag domain-containing protein</fullName>
    </recommendedName>
</protein>
<dbReference type="Gene3D" id="3.30.70.270">
    <property type="match status" value="1"/>
</dbReference>
<dbReference type="InterPro" id="IPR032567">
    <property type="entry name" value="RTL1-rel"/>
</dbReference>
<dbReference type="InterPro" id="IPR043128">
    <property type="entry name" value="Rev_trsase/Diguanyl_cyclase"/>
</dbReference>
<dbReference type="AlphaFoldDB" id="V2WM50"/>
<feature type="region of interest" description="Disordered" evidence="1">
    <location>
        <begin position="86"/>
        <end position="112"/>
    </location>
</feature>
<gene>
    <name evidence="3" type="ORF">Moror_8458</name>
</gene>
<comment type="caution">
    <text evidence="3">The sequence shown here is derived from an EMBL/GenBank/DDBJ whole genome shotgun (WGS) entry which is preliminary data.</text>
</comment>
<dbReference type="EMBL" id="AWSO01002571">
    <property type="protein sequence ID" value="ESK81285.1"/>
    <property type="molecule type" value="Genomic_DNA"/>
</dbReference>
<feature type="region of interest" description="Disordered" evidence="1">
    <location>
        <begin position="1"/>
        <end position="37"/>
    </location>
</feature>
<feature type="region of interest" description="Disordered" evidence="1">
    <location>
        <begin position="350"/>
        <end position="374"/>
    </location>
</feature>
<evidence type="ECO:0000259" key="2">
    <source>
        <dbReference type="Pfam" id="PF03732"/>
    </source>
</evidence>
<keyword evidence="4" id="KW-1185">Reference proteome</keyword>
<dbReference type="Pfam" id="PF03732">
    <property type="entry name" value="Retrotrans_gag"/>
    <property type="match status" value="1"/>
</dbReference>